<proteinExistence type="predicted"/>
<evidence type="ECO:0000313" key="2">
    <source>
        <dbReference type="Proteomes" id="UP000294480"/>
    </source>
</evidence>
<reference evidence="1 2" key="1">
    <citation type="submission" date="2019-03" db="EMBL/GenBank/DDBJ databases">
        <title>Genomic Encyclopedia of Type Strains, Phase IV (KMG-IV): sequencing the most valuable type-strain genomes for metagenomic binning, comparative biology and taxonomic classification.</title>
        <authorList>
            <person name="Goeker M."/>
        </authorList>
    </citation>
    <scope>NUCLEOTIDE SEQUENCE [LARGE SCALE GENOMIC DNA]</scope>
    <source>
        <strain evidence="1 2">DSM 102852</strain>
    </source>
</reference>
<organism evidence="1 2">
    <name type="scientific">Hydromonas duriensis</name>
    <dbReference type="NCBI Taxonomy" id="1527608"/>
    <lineage>
        <taxon>Bacteria</taxon>
        <taxon>Pseudomonadati</taxon>
        <taxon>Pseudomonadota</taxon>
        <taxon>Betaproteobacteria</taxon>
        <taxon>Burkholderiales</taxon>
        <taxon>Burkholderiaceae</taxon>
        <taxon>Hydromonas</taxon>
    </lineage>
</organism>
<dbReference type="InterPro" id="IPR007402">
    <property type="entry name" value="DUF455"/>
</dbReference>
<protein>
    <submittedName>
        <fullName evidence="1">Uncharacterized ferritin-like protein (DUF455 family)</fullName>
    </submittedName>
</protein>
<comment type="caution">
    <text evidence="1">The sequence shown here is derived from an EMBL/GenBank/DDBJ whole genome shotgun (WGS) entry which is preliminary data.</text>
</comment>
<dbReference type="AlphaFoldDB" id="A0A4R6YBN5"/>
<sequence length="283" mass="32072">MTQVLPPFDVHSTHSVELREAALWILAVKDVGEKIKACETLQMVVKSGRVHVEVERAFLDNEVFLQHTPGRPARPELLSALDVPRRRSNTLEGRLANLHALTHIEFNAINLALDAMVRFSGLPEAYYWDWWTVAVEEAYHFTLLRNHLQKLGADYGDFAAHNGLWEMAEKTKDSLGDRMAMVPRTLEARGLDACPVMRDKLAAQGDERGAEIIDIILRDEIGHVAIGNRWFLFACEQNSVHPVMHYKVLAERHNAPRLRPPFNIAARRAAGFFEEELQALADL</sequence>
<name>A0A4R6YBN5_9BURK</name>
<dbReference type="PIRSF" id="PIRSF012318">
    <property type="entry name" value="UCP012318"/>
    <property type="match status" value="1"/>
</dbReference>
<keyword evidence="2" id="KW-1185">Reference proteome</keyword>
<accession>A0A4R6YBN5</accession>
<dbReference type="PANTHER" id="PTHR42782">
    <property type="entry name" value="SI:CH73-314G15.3"/>
    <property type="match status" value="1"/>
</dbReference>
<dbReference type="InterPro" id="IPR011197">
    <property type="entry name" value="UCP012318"/>
</dbReference>
<dbReference type="CDD" id="cd00657">
    <property type="entry name" value="Ferritin_like"/>
    <property type="match status" value="1"/>
</dbReference>
<dbReference type="PANTHER" id="PTHR42782:SF4">
    <property type="entry name" value="DUF455 DOMAIN-CONTAINING PROTEIN"/>
    <property type="match status" value="1"/>
</dbReference>
<dbReference type="InterPro" id="IPR009078">
    <property type="entry name" value="Ferritin-like_SF"/>
</dbReference>
<dbReference type="SUPFAM" id="SSF47240">
    <property type="entry name" value="Ferritin-like"/>
    <property type="match status" value="1"/>
</dbReference>
<dbReference type="EMBL" id="SNZE01000001">
    <property type="protein sequence ID" value="TDR33065.1"/>
    <property type="molecule type" value="Genomic_DNA"/>
</dbReference>
<dbReference type="Pfam" id="PF04305">
    <property type="entry name" value="DUF455"/>
    <property type="match status" value="1"/>
</dbReference>
<dbReference type="RefSeq" id="WP_133618755.1">
    <property type="nucleotide sequence ID" value="NZ_SNZE01000001.1"/>
</dbReference>
<dbReference type="Proteomes" id="UP000294480">
    <property type="component" value="Unassembled WGS sequence"/>
</dbReference>
<gene>
    <name evidence="1" type="ORF">DFR44_101115</name>
</gene>
<dbReference type="OrthoDB" id="9778629at2"/>
<evidence type="ECO:0000313" key="1">
    <source>
        <dbReference type="EMBL" id="TDR33065.1"/>
    </source>
</evidence>